<evidence type="ECO:0000256" key="5">
    <source>
        <dbReference type="ARBA" id="ARBA00047942"/>
    </source>
</evidence>
<keyword evidence="3" id="KW-0808">Transferase</keyword>
<dbReference type="OrthoDB" id="8115576at2"/>
<dbReference type="AlphaFoldDB" id="A0A5D4NX71"/>
<dbReference type="InterPro" id="IPR002052">
    <property type="entry name" value="DNA_methylase_N6_adenine_CS"/>
</dbReference>
<keyword evidence="2" id="KW-0489">Methyltransferase</keyword>
<gene>
    <name evidence="8" type="ORF">FZC78_09530</name>
</gene>
<dbReference type="InterPro" id="IPR011639">
    <property type="entry name" value="MethylTrfase_TaqI-like_dom"/>
</dbReference>
<keyword evidence="6" id="KW-0175">Coiled coil</keyword>
<dbReference type="SUPFAM" id="SSF53335">
    <property type="entry name" value="S-adenosyl-L-methionine-dependent methyltransferases"/>
    <property type="match status" value="1"/>
</dbReference>
<evidence type="ECO:0000256" key="6">
    <source>
        <dbReference type="SAM" id="Coils"/>
    </source>
</evidence>
<evidence type="ECO:0000256" key="2">
    <source>
        <dbReference type="ARBA" id="ARBA00022603"/>
    </source>
</evidence>
<organism evidence="8 9">
    <name type="scientific">Rossellomorea vietnamensis</name>
    <dbReference type="NCBI Taxonomy" id="218284"/>
    <lineage>
        <taxon>Bacteria</taxon>
        <taxon>Bacillati</taxon>
        <taxon>Bacillota</taxon>
        <taxon>Bacilli</taxon>
        <taxon>Bacillales</taxon>
        <taxon>Bacillaceae</taxon>
        <taxon>Rossellomorea</taxon>
    </lineage>
</organism>
<evidence type="ECO:0000256" key="3">
    <source>
        <dbReference type="ARBA" id="ARBA00022679"/>
    </source>
</evidence>
<dbReference type="GO" id="GO:0003677">
    <property type="term" value="F:DNA binding"/>
    <property type="evidence" value="ECO:0007669"/>
    <property type="project" value="InterPro"/>
</dbReference>
<dbReference type="PROSITE" id="PS00092">
    <property type="entry name" value="N6_MTASE"/>
    <property type="match status" value="1"/>
</dbReference>
<dbReference type="InterPro" id="IPR010982">
    <property type="entry name" value="Lambda_DNA-bd_dom_sf"/>
</dbReference>
<dbReference type="Gene3D" id="1.10.260.40">
    <property type="entry name" value="lambda repressor-like DNA-binding domains"/>
    <property type="match status" value="1"/>
</dbReference>
<dbReference type="PROSITE" id="PS50943">
    <property type="entry name" value="HTH_CROC1"/>
    <property type="match status" value="1"/>
</dbReference>
<dbReference type="Pfam" id="PF07669">
    <property type="entry name" value="Eco57I"/>
    <property type="match status" value="1"/>
</dbReference>
<dbReference type="SMART" id="SM00530">
    <property type="entry name" value="HTH_XRE"/>
    <property type="match status" value="1"/>
</dbReference>
<feature type="coiled-coil region" evidence="6">
    <location>
        <begin position="272"/>
        <end position="299"/>
    </location>
</feature>
<evidence type="ECO:0000256" key="1">
    <source>
        <dbReference type="ARBA" id="ARBA00011900"/>
    </source>
</evidence>
<feature type="domain" description="HTH cro/C1-type" evidence="7">
    <location>
        <begin position="18"/>
        <end position="72"/>
    </location>
</feature>
<name>A0A5D4NX71_9BACI</name>
<dbReference type="Proteomes" id="UP000322267">
    <property type="component" value="Unassembled WGS sequence"/>
</dbReference>
<dbReference type="EMBL" id="VTEI01000003">
    <property type="protein sequence ID" value="TYS18058.1"/>
    <property type="molecule type" value="Genomic_DNA"/>
</dbReference>
<dbReference type="CDD" id="cd00093">
    <property type="entry name" value="HTH_XRE"/>
    <property type="match status" value="1"/>
</dbReference>
<dbReference type="GO" id="GO:0032259">
    <property type="term" value="P:methylation"/>
    <property type="evidence" value="ECO:0007669"/>
    <property type="project" value="UniProtKB-KW"/>
</dbReference>
<dbReference type="Gene3D" id="3.40.50.150">
    <property type="entry name" value="Vaccinia Virus protein VP39"/>
    <property type="match status" value="1"/>
</dbReference>
<dbReference type="GO" id="GO:0009007">
    <property type="term" value="F:site-specific DNA-methyltransferase (adenine-specific) activity"/>
    <property type="evidence" value="ECO:0007669"/>
    <property type="project" value="UniProtKB-EC"/>
</dbReference>
<evidence type="ECO:0000313" key="8">
    <source>
        <dbReference type="EMBL" id="TYS18058.1"/>
    </source>
</evidence>
<protein>
    <recommendedName>
        <fullName evidence="1">site-specific DNA-methyltransferase (adenine-specific)</fullName>
        <ecNumber evidence="1">2.1.1.72</ecNumber>
    </recommendedName>
</protein>
<evidence type="ECO:0000313" key="9">
    <source>
        <dbReference type="Proteomes" id="UP000322267"/>
    </source>
</evidence>
<dbReference type="EC" id="2.1.1.72" evidence="1"/>
<dbReference type="InterPro" id="IPR029063">
    <property type="entry name" value="SAM-dependent_MTases_sf"/>
</dbReference>
<comment type="caution">
    <text evidence="8">The sequence shown here is derived from an EMBL/GenBank/DDBJ whole genome shotgun (WGS) entry which is preliminary data.</text>
</comment>
<dbReference type="SUPFAM" id="SSF47413">
    <property type="entry name" value="lambda repressor-like DNA-binding domains"/>
    <property type="match status" value="1"/>
</dbReference>
<keyword evidence="4" id="KW-0949">S-adenosyl-L-methionine</keyword>
<evidence type="ECO:0000256" key="4">
    <source>
        <dbReference type="ARBA" id="ARBA00022691"/>
    </source>
</evidence>
<dbReference type="PANTHER" id="PTHR33841">
    <property type="entry name" value="DNA METHYLTRANSFERASE YEEA-RELATED"/>
    <property type="match status" value="1"/>
</dbReference>
<dbReference type="PANTHER" id="PTHR33841:SF4">
    <property type="entry name" value="RESTRICTION MODIFICATION SYSTEM DNA SPECIFICITY DOMAIN"/>
    <property type="match status" value="1"/>
</dbReference>
<evidence type="ECO:0000259" key="7">
    <source>
        <dbReference type="PROSITE" id="PS50943"/>
    </source>
</evidence>
<proteinExistence type="predicted"/>
<dbReference type="InterPro" id="IPR001387">
    <property type="entry name" value="Cro/C1-type_HTH"/>
</dbReference>
<dbReference type="InterPro" id="IPR050953">
    <property type="entry name" value="N4_N6_ade-DNA_methylase"/>
</dbReference>
<sequence>MLAIDKMRTKEERVELNLKELRTSKNLSQKEFAERVGITTNSIRSYENGSKSPTIAHIRKIADFFNVEVSSLIKEELEGYGDVNQRVLERANSKCELCEDSVPEELKNTPYLTIYQLEPGDINFKNTAAVCPVCKFKLDTLKLDADKQKLLKKISKVPKNVVTLQSGLPTNPDLIQEVHVALIESKDFEEKLRATALQVVDSCTKANSEATIASRIENKISEILKYFGEDYAPIREESVVINDNTEEKSLRYRHKQNKRADSRFSNVITEYKQDILVDLEKNKNQLDEYLQNISRNEEVHIDKYFGVLTDGKNIVFLSYSSGKKIVSPLQNFNLKTLKELIKVYLSLGRKELSAKELVADFSLDSSNQVTINLAKTLYDKLITNQKEGETKYESEWEKIFKLGGHNDNNTKSIKDRKNVLANYFDVPVGKIDETKALFCLHTAYVVLIKLIAYNVTTEIFFKSSHFSLKFDELARLDSRGLRSGLSAIESGEIFKQVGILNLLEGDFFSWYLHEEVWDENIFSCLTKSIEILSEYDPSQRLFNRGNVHDFFKVLYQSIIPKEVRHSLGEYYTPDWLADHVVNRKLNEIRKLNPLWRGIDPCCGSGTFVMKMIEYVLREEADKDNSIILKNVLKRVYGYDINPLAVLTCRINYFIAIARFIDVEDGLQSIVFPVKYGDAALVPKVSNIMKTDFISYEINEDDLNSLNFRLPKMMLMHHEFISVTQSFEAEIFKSEEVNTSNLTKMLLDLCDYTNEEIQSSVEEFVESTVYLMQKGWSRAWIRTIFSVLSTMVDGKFNLIASNPPWIDWKALPDGYREILKRASLEQHVFSGDNFTGGINLNLCALIANVVADNWLESEGVMGFLMPKSIAFQQTYAGFRELVQVRSGNLNYDEFIDWSKSGDPFKPVTEKFMTYYFKKSDEPQEELIPVVMYEKRRGENIFEKKYKNFEAIADKFNPIDKIAYMASEHYNNFTFTDTRNVGDIPKMKLIAGQSEYKGRVGLGLYPKEAIILEVLDERARTTANKVWVSNYQNKKSERKVAVRQVLMDTKFLYPVIEGPNIVRFGLEKVKFVAPFPYKSTDLKRPIPREELELESKSLLNYYDSVRDDIGKTDYNQRVQGKKGEFYSITRVGPYTFAPVRVAFRNNTKWVSTVIKKGMTPWNEEKMYLLLDHACSISQDNEGNFITEDEAHYICAVMNSDIATNYIIDSSDSRSFKTDLPLRIEKYDKDNENHVALSHLSKIAHDSELSEEEVNRELSILITTYLNNLS</sequence>
<dbReference type="GO" id="GO:0006304">
    <property type="term" value="P:DNA modification"/>
    <property type="evidence" value="ECO:0007669"/>
    <property type="project" value="InterPro"/>
</dbReference>
<dbReference type="PRINTS" id="PR00507">
    <property type="entry name" value="N12N6MTFRASE"/>
</dbReference>
<comment type="catalytic activity">
    <reaction evidence="5">
        <text>a 2'-deoxyadenosine in DNA + S-adenosyl-L-methionine = an N(6)-methyl-2'-deoxyadenosine in DNA + S-adenosyl-L-homocysteine + H(+)</text>
        <dbReference type="Rhea" id="RHEA:15197"/>
        <dbReference type="Rhea" id="RHEA-COMP:12418"/>
        <dbReference type="Rhea" id="RHEA-COMP:12419"/>
        <dbReference type="ChEBI" id="CHEBI:15378"/>
        <dbReference type="ChEBI" id="CHEBI:57856"/>
        <dbReference type="ChEBI" id="CHEBI:59789"/>
        <dbReference type="ChEBI" id="CHEBI:90615"/>
        <dbReference type="ChEBI" id="CHEBI:90616"/>
        <dbReference type="EC" id="2.1.1.72"/>
    </reaction>
</comment>
<dbReference type="Pfam" id="PF01381">
    <property type="entry name" value="HTH_3"/>
    <property type="match status" value="1"/>
</dbReference>
<reference evidence="8 9" key="1">
    <citation type="submission" date="2019-08" db="EMBL/GenBank/DDBJ databases">
        <title>Bacillus genomes from the desert of Cuatro Cienegas, Coahuila.</title>
        <authorList>
            <person name="Olmedo-Alvarez G."/>
        </authorList>
    </citation>
    <scope>NUCLEOTIDE SEQUENCE [LARGE SCALE GENOMIC DNA]</scope>
    <source>
        <strain evidence="8 9">CH34_1T</strain>
    </source>
</reference>
<accession>A0A5D4NX71</accession>